<dbReference type="Proteomes" id="UP000663877">
    <property type="component" value="Unassembled WGS sequence"/>
</dbReference>
<accession>A0A815NM06</accession>
<dbReference type="AlphaFoldDB" id="A0A815NM06"/>
<dbReference type="PANTHER" id="PTHR12483">
    <property type="entry name" value="SOLUTE CARRIER FAMILY 31 COPPER TRANSPORTERS"/>
    <property type="match status" value="1"/>
</dbReference>
<reference evidence="9" key="1">
    <citation type="submission" date="2021-02" db="EMBL/GenBank/DDBJ databases">
        <authorList>
            <person name="Nowell W R."/>
        </authorList>
    </citation>
    <scope>NUCLEOTIDE SEQUENCE</scope>
</reference>
<dbReference type="EMBL" id="CAJNOM010002129">
    <property type="protein sequence ID" value="CAF1627252.1"/>
    <property type="molecule type" value="Genomic_DNA"/>
</dbReference>
<evidence type="ECO:0000313" key="12">
    <source>
        <dbReference type="Proteomes" id="UP000663877"/>
    </source>
</evidence>
<dbReference type="GO" id="GO:0005886">
    <property type="term" value="C:plasma membrane"/>
    <property type="evidence" value="ECO:0007669"/>
    <property type="project" value="TreeGrafter"/>
</dbReference>
<comment type="similarity">
    <text evidence="5">Belongs to the copper transporter (Ctr) (TC 1.A.56) family. SLC31A subfamily.</text>
</comment>
<keyword evidence="2 5" id="KW-0812">Transmembrane</keyword>
<evidence type="ECO:0000256" key="4">
    <source>
        <dbReference type="ARBA" id="ARBA00023136"/>
    </source>
</evidence>
<dbReference type="OrthoDB" id="190265at2759"/>
<dbReference type="EMBL" id="CAJNOI010001797">
    <property type="protein sequence ID" value="CAF1439737.1"/>
    <property type="molecule type" value="Genomic_DNA"/>
</dbReference>
<feature type="chain" id="PRO_5035606378" description="Copper transport protein" evidence="6">
    <location>
        <begin position="19"/>
        <end position="435"/>
    </location>
</feature>
<dbReference type="InterPro" id="IPR038765">
    <property type="entry name" value="Papain-like_cys_pep_sf"/>
</dbReference>
<sequence>MKLILFFALFGTIAGNLSLEWDKFKRDYNKQYATATEENDRKQIFIKNVNQMRSYQQTHSDATFTMAINHLTDHHIEDLVFGPKTHFKSRPTLLKSSIDVKNLPESLDWRTKGVITPVHSEVGVIITAIVSTELVETLYAIETDNLIQGSISQVFDCCPQPIDQFDCIMNFSGICRNSDYPESLDTCKPDKCKPFATMQIVGYGIEGDTPYWLCKNNWGEKWGEKGYVRIVRGKNMCGIGNVVIQIANTKKSDAIRQYSIVPMSLIIISSNYLLNKMKMDMDMSMCMVMQNGFQVANGKDGCILFLFQGWNVDTHVKYAFMLIGVICMGLLNGALAYVRHCLVNNSKHTSSLFIHQIYLSLLYAIQIVLAYWMMLLVMTYETGIFISLICGLVLGHFIFGYIEAKNRSSTSIQPETTNTTFQNQFNSTPCCQTNA</sequence>
<keyword evidence="5" id="KW-0186">Copper</keyword>
<dbReference type="Pfam" id="PF04145">
    <property type="entry name" value="Ctr"/>
    <property type="match status" value="1"/>
</dbReference>
<evidence type="ECO:0000259" key="7">
    <source>
        <dbReference type="SMART" id="SM00645"/>
    </source>
</evidence>
<dbReference type="Gene3D" id="2.40.50.170">
    <property type="entry name" value="Cysteine proteinases. Chain C"/>
    <property type="match status" value="1"/>
</dbReference>
<comment type="caution">
    <text evidence="5">Lacks conserved residue(s) required for the propagation of feature annotation.</text>
</comment>
<keyword evidence="3 5" id="KW-1133">Transmembrane helix</keyword>
<dbReference type="InterPro" id="IPR000668">
    <property type="entry name" value="Peptidase_C1A_C"/>
</dbReference>
<feature type="transmembrane region" description="Helical" evidence="5">
    <location>
        <begin position="358"/>
        <end position="378"/>
    </location>
</feature>
<evidence type="ECO:0000256" key="5">
    <source>
        <dbReference type="RuleBase" id="RU367022"/>
    </source>
</evidence>
<dbReference type="InterPro" id="IPR013201">
    <property type="entry name" value="Prot_inhib_I29"/>
</dbReference>
<dbReference type="SMART" id="SM00848">
    <property type="entry name" value="Inhibitor_I29"/>
    <property type="match status" value="1"/>
</dbReference>
<dbReference type="GO" id="GO:0008234">
    <property type="term" value="F:cysteine-type peptidase activity"/>
    <property type="evidence" value="ECO:0007669"/>
    <property type="project" value="InterPro"/>
</dbReference>
<keyword evidence="5" id="KW-0406">Ion transport</keyword>
<gene>
    <name evidence="9" type="ORF">BJG266_LOCUS39816</name>
    <name evidence="10" type="ORF">QVE165_LOCUS56707</name>
</gene>
<dbReference type="PANTHER" id="PTHR12483:SF27">
    <property type="entry name" value="COPPER TRANSPORT PROTEIN CTR1"/>
    <property type="match status" value="1"/>
</dbReference>
<protein>
    <recommendedName>
        <fullName evidence="5">Copper transport protein</fullName>
    </recommendedName>
</protein>
<dbReference type="GO" id="GO:0005375">
    <property type="term" value="F:copper ion transmembrane transporter activity"/>
    <property type="evidence" value="ECO:0007669"/>
    <property type="project" value="UniProtKB-UniRule"/>
</dbReference>
<dbReference type="GO" id="GO:0006508">
    <property type="term" value="P:proteolysis"/>
    <property type="evidence" value="ECO:0007669"/>
    <property type="project" value="InterPro"/>
</dbReference>
<keyword evidence="11" id="KW-1185">Reference proteome</keyword>
<comment type="subcellular location">
    <subcellularLocation>
        <location evidence="1 5">Membrane</location>
        <topology evidence="1 5">Multi-pass membrane protein</topology>
    </subcellularLocation>
</comment>
<evidence type="ECO:0000256" key="1">
    <source>
        <dbReference type="ARBA" id="ARBA00004141"/>
    </source>
</evidence>
<keyword evidence="6" id="KW-0732">Signal</keyword>
<comment type="caution">
    <text evidence="9">The sequence shown here is derived from an EMBL/GenBank/DDBJ whole genome shotgun (WGS) entry which is preliminary data.</text>
</comment>
<evidence type="ECO:0000256" key="2">
    <source>
        <dbReference type="ARBA" id="ARBA00022692"/>
    </source>
</evidence>
<evidence type="ECO:0000313" key="11">
    <source>
        <dbReference type="Proteomes" id="UP000663832"/>
    </source>
</evidence>
<dbReference type="Pfam" id="PF00112">
    <property type="entry name" value="Peptidase_C1"/>
    <property type="match status" value="1"/>
</dbReference>
<dbReference type="InterPro" id="IPR007274">
    <property type="entry name" value="Cop_transporter"/>
</dbReference>
<dbReference type="SMART" id="SM00645">
    <property type="entry name" value="Pept_C1"/>
    <property type="match status" value="1"/>
</dbReference>
<evidence type="ECO:0000256" key="6">
    <source>
        <dbReference type="SAM" id="SignalP"/>
    </source>
</evidence>
<keyword evidence="5" id="KW-0813">Transport</keyword>
<keyword evidence="4 5" id="KW-0472">Membrane</keyword>
<evidence type="ECO:0000259" key="8">
    <source>
        <dbReference type="SMART" id="SM00848"/>
    </source>
</evidence>
<feature type="domain" description="Peptidase C1A papain C-terminal" evidence="7">
    <location>
        <begin position="103"/>
        <end position="247"/>
    </location>
</feature>
<keyword evidence="5" id="KW-0187">Copper transport</keyword>
<dbReference type="SUPFAM" id="SSF54001">
    <property type="entry name" value="Cysteine proteinases"/>
    <property type="match status" value="1"/>
</dbReference>
<evidence type="ECO:0000313" key="9">
    <source>
        <dbReference type="EMBL" id="CAF1439737.1"/>
    </source>
</evidence>
<feature type="transmembrane region" description="Helical" evidence="5">
    <location>
        <begin position="384"/>
        <end position="402"/>
    </location>
</feature>
<proteinExistence type="inferred from homology"/>
<dbReference type="Pfam" id="PF08246">
    <property type="entry name" value="Inhibitor_I29"/>
    <property type="match status" value="1"/>
</dbReference>
<organism evidence="9 12">
    <name type="scientific">Adineta steineri</name>
    <dbReference type="NCBI Taxonomy" id="433720"/>
    <lineage>
        <taxon>Eukaryota</taxon>
        <taxon>Metazoa</taxon>
        <taxon>Spiralia</taxon>
        <taxon>Gnathifera</taxon>
        <taxon>Rotifera</taxon>
        <taxon>Eurotatoria</taxon>
        <taxon>Bdelloidea</taxon>
        <taxon>Adinetida</taxon>
        <taxon>Adinetidae</taxon>
        <taxon>Adineta</taxon>
    </lineage>
</organism>
<dbReference type="Gene3D" id="3.90.70.10">
    <property type="entry name" value="Cysteine proteinases"/>
    <property type="match status" value="1"/>
</dbReference>
<feature type="transmembrane region" description="Helical" evidence="5">
    <location>
        <begin position="255"/>
        <end position="274"/>
    </location>
</feature>
<feature type="signal peptide" evidence="6">
    <location>
        <begin position="1"/>
        <end position="18"/>
    </location>
</feature>
<dbReference type="Proteomes" id="UP000663832">
    <property type="component" value="Unassembled WGS sequence"/>
</dbReference>
<feature type="domain" description="Cathepsin propeptide inhibitor" evidence="8">
    <location>
        <begin position="21"/>
        <end position="79"/>
    </location>
</feature>
<feature type="transmembrane region" description="Helical" evidence="5">
    <location>
        <begin position="318"/>
        <end position="338"/>
    </location>
</feature>
<evidence type="ECO:0000256" key="3">
    <source>
        <dbReference type="ARBA" id="ARBA00022989"/>
    </source>
</evidence>
<evidence type="ECO:0000313" key="10">
    <source>
        <dbReference type="EMBL" id="CAF1627252.1"/>
    </source>
</evidence>
<name>A0A815NM06_9BILA</name>